<keyword evidence="6" id="KW-0547">Nucleotide-binding</keyword>
<keyword evidence="16" id="KW-1185">Reference proteome</keyword>
<evidence type="ECO:0000259" key="14">
    <source>
        <dbReference type="PROSITE" id="PS50146"/>
    </source>
</evidence>
<evidence type="ECO:0000256" key="11">
    <source>
        <dbReference type="ARBA" id="ARBA00023209"/>
    </source>
</evidence>
<dbReference type="InterPro" id="IPR050187">
    <property type="entry name" value="Lipid_Phosphate_FormReg"/>
</dbReference>
<dbReference type="InterPro" id="IPR016064">
    <property type="entry name" value="NAD/diacylglycerol_kinase_sf"/>
</dbReference>
<reference evidence="15 16" key="1">
    <citation type="submission" date="2023-07" db="EMBL/GenBank/DDBJ databases">
        <title>Genomic Encyclopedia of Type Strains, Phase IV (KMG-IV): sequencing the most valuable type-strain genomes for metagenomic binning, comparative biology and taxonomic classification.</title>
        <authorList>
            <person name="Goeker M."/>
        </authorList>
    </citation>
    <scope>NUCLEOTIDE SEQUENCE [LARGE SCALE GENOMIC DNA]</scope>
    <source>
        <strain evidence="15 16">DSM 16784</strain>
    </source>
</reference>
<dbReference type="InterPro" id="IPR005218">
    <property type="entry name" value="Diacylglycerol/lipid_kinase"/>
</dbReference>
<keyword evidence="8" id="KW-0067">ATP-binding</keyword>
<evidence type="ECO:0000313" key="16">
    <source>
        <dbReference type="Proteomes" id="UP001230220"/>
    </source>
</evidence>
<comment type="similarity">
    <text evidence="2">Belongs to the diacylglycerol/lipid kinase family.</text>
</comment>
<accession>A0ABU0E531</accession>
<evidence type="ECO:0000256" key="10">
    <source>
        <dbReference type="ARBA" id="ARBA00023098"/>
    </source>
</evidence>
<dbReference type="Gene3D" id="2.60.200.40">
    <property type="match status" value="1"/>
</dbReference>
<evidence type="ECO:0000256" key="6">
    <source>
        <dbReference type="ARBA" id="ARBA00022741"/>
    </source>
</evidence>
<evidence type="ECO:0000256" key="4">
    <source>
        <dbReference type="ARBA" id="ARBA00022679"/>
    </source>
</evidence>
<keyword evidence="3" id="KW-0444">Lipid biosynthesis</keyword>
<feature type="region of interest" description="Disordered" evidence="13">
    <location>
        <begin position="1"/>
        <end position="27"/>
    </location>
</feature>
<dbReference type="Pfam" id="PF00781">
    <property type="entry name" value="DAGK_cat"/>
    <property type="match status" value="1"/>
</dbReference>
<dbReference type="Proteomes" id="UP001230220">
    <property type="component" value="Unassembled WGS sequence"/>
</dbReference>
<dbReference type="EMBL" id="JAUSUR010000005">
    <property type="protein sequence ID" value="MDQ0362008.1"/>
    <property type="molecule type" value="Genomic_DNA"/>
</dbReference>
<dbReference type="NCBIfam" id="TIGR00147">
    <property type="entry name" value="YegS/Rv2252/BmrU family lipid kinase"/>
    <property type="match status" value="1"/>
</dbReference>
<keyword evidence="7 15" id="KW-0418">Kinase</keyword>
<gene>
    <name evidence="15" type="ORF">J2S15_002761</name>
</gene>
<dbReference type="GO" id="GO:0016301">
    <property type="term" value="F:kinase activity"/>
    <property type="evidence" value="ECO:0007669"/>
    <property type="project" value="UniProtKB-KW"/>
</dbReference>
<keyword evidence="5" id="KW-0479">Metal-binding</keyword>
<dbReference type="InterPro" id="IPR017438">
    <property type="entry name" value="ATP-NAD_kinase_N"/>
</dbReference>
<dbReference type="InterPro" id="IPR045540">
    <property type="entry name" value="YegS/DAGK_C"/>
</dbReference>
<dbReference type="PROSITE" id="PS50146">
    <property type="entry name" value="DAGK"/>
    <property type="match status" value="1"/>
</dbReference>
<evidence type="ECO:0000256" key="8">
    <source>
        <dbReference type="ARBA" id="ARBA00022840"/>
    </source>
</evidence>
<keyword evidence="4" id="KW-0808">Transferase</keyword>
<organism evidence="15 16">
    <name type="scientific">Breznakia pachnodae</name>
    <dbReference type="NCBI Taxonomy" id="265178"/>
    <lineage>
        <taxon>Bacteria</taxon>
        <taxon>Bacillati</taxon>
        <taxon>Bacillota</taxon>
        <taxon>Erysipelotrichia</taxon>
        <taxon>Erysipelotrichales</taxon>
        <taxon>Erysipelotrichaceae</taxon>
        <taxon>Breznakia</taxon>
    </lineage>
</organism>
<dbReference type="SUPFAM" id="SSF111331">
    <property type="entry name" value="NAD kinase/diacylglycerol kinase-like"/>
    <property type="match status" value="1"/>
</dbReference>
<dbReference type="Gene3D" id="3.40.50.10330">
    <property type="entry name" value="Probable inorganic polyphosphate/atp-NAD kinase, domain 1"/>
    <property type="match status" value="1"/>
</dbReference>
<evidence type="ECO:0000256" key="12">
    <source>
        <dbReference type="ARBA" id="ARBA00023264"/>
    </source>
</evidence>
<evidence type="ECO:0000256" key="2">
    <source>
        <dbReference type="ARBA" id="ARBA00005983"/>
    </source>
</evidence>
<keyword evidence="10" id="KW-0443">Lipid metabolism</keyword>
<name>A0ABU0E531_9FIRM</name>
<evidence type="ECO:0000256" key="13">
    <source>
        <dbReference type="SAM" id="MobiDB-lite"/>
    </source>
</evidence>
<feature type="compositionally biased region" description="Basic and acidic residues" evidence="13">
    <location>
        <begin position="16"/>
        <end position="27"/>
    </location>
</feature>
<feature type="domain" description="DAGKc" evidence="14">
    <location>
        <begin position="1"/>
        <end position="135"/>
    </location>
</feature>
<keyword evidence="12" id="KW-1208">Phospholipid metabolism</keyword>
<comment type="cofactor">
    <cofactor evidence="1">
        <name>Mg(2+)</name>
        <dbReference type="ChEBI" id="CHEBI:18420"/>
    </cofactor>
</comment>
<dbReference type="RefSeq" id="WP_307409234.1">
    <property type="nucleotide sequence ID" value="NZ_JAUSUR010000005.1"/>
</dbReference>
<evidence type="ECO:0000256" key="5">
    <source>
        <dbReference type="ARBA" id="ARBA00022723"/>
    </source>
</evidence>
<protein>
    <submittedName>
        <fullName evidence="15">YegS/Rv2252/BmrU family lipid kinase</fullName>
    </submittedName>
</protein>
<dbReference type="InterPro" id="IPR001206">
    <property type="entry name" value="Diacylglycerol_kinase_cat_dom"/>
</dbReference>
<evidence type="ECO:0000256" key="7">
    <source>
        <dbReference type="ARBA" id="ARBA00022777"/>
    </source>
</evidence>
<dbReference type="PANTHER" id="PTHR12358:SF106">
    <property type="entry name" value="LIPID KINASE YEGS"/>
    <property type="match status" value="1"/>
</dbReference>
<proteinExistence type="inferred from homology"/>
<dbReference type="SMART" id="SM00046">
    <property type="entry name" value="DAGKc"/>
    <property type="match status" value="1"/>
</dbReference>
<evidence type="ECO:0000256" key="1">
    <source>
        <dbReference type="ARBA" id="ARBA00001946"/>
    </source>
</evidence>
<keyword evidence="11" id="KW-0594">Phospholipid biosynthesis</keyword>
<comment type="caution">
    <text evidence="15">The sequence shown here is derived from an EMBL/GenBank/DDBJ whole genome shotgun (WGS) entry which is preliminary data.</text>
</comment>
<evidence type="ECO:0000256" key="3">
    <source>
        <dbReference type="ARBA" id="ARBA00022516"/>
    </source>
</evidence>
<dbReference type="Pfam" id="PF19279">
    <property type="entry name" value="YegS_C"/>
    <property type="match status" value="1"/>
</dbReference>
<sequence length="305" mass="34136">MKKISIIYNPESGSGESEKNAKKVKEQLEQSDKYKDIDIQMHATKDSKDAYKFAKKCSQEKYELIVSIGGDGTINQIAGGIIDGGNHSKLAIMPLGTVNNMANALKIPTKFEDSIKIVEEGNIRNIDIAKVNKDYMISSMTIGLLADAAINVTSEKKRKFGPLAYVIDFLRVLKKYRGYSLVIKHDEGELKERIMFLLVTMTDSVGGMSAFTPDAKVDDGYMHVLTMSKLSIGKLIRYLPKLLRSDFSDMPEIHYFQTSEMTIEKQNKDKKKKVQTRIDGDPSSSVPIKSKVLKQELKVLAPKES</sequence>
<feature type="region of interest" description="Disordered" evidence="13">
    <location>
        <begin position="264"/>
        <end position="286"/>
    </location>
</feature>
<evidence type="ECO:0000313" key="15">
    <source>
        <dbReference type="EMBL" id="MDQ0362008.1"/>
    </source>
</evidence>
<evidence type="ECO:0000256" key="9">
    <source>
        <dbReference type="ARBA" id="ARBA00022842"/>
    </source>
</evidence>
<keyword evidence="9" id="KW-0460">Magnesium</keyword>
<dbReference type="PANTHER" id="PTHR12358">
    <property type="entry name" value="SPHINGOSINE KINASE"/>
    <property type="match status" value="1"/>
</dbReference>